<dbReference type="PANTHER" id="PTHR21192">
    <property type="entry name" value="NUCLEAR PROTEIN E3-3"/>
    <property type="match status" value="1"/>
</dbReference>
<dbReference type="PANTHER" id="PTHR21192:SF2">
    <property type="entry name" value="NADH DEHYDROGENASE [UBIQUINONE] 1 ALPHA SUBCOMPLEX ASSEMBLY FACTOR 3"/>
    <property type="match status" value="1"/>
</dbReference>
<evidence type="ECO:0000313" key="1">
    <source>
        <dbReference type="EMBL" id="VAX04586.1"/>
    </source>
</evidence>
<reference evidence="1" key="1">
    <citation type="submission" date="2018-06" db="EMBL/GenBank/DDBJ databases">
        <authorList>
            <person name="Zhirakovskaya E."/>
        </authorList>
    </citation>
    <scope>NUCLEOTIDE SEQUENCE</scope>
</reference>
<proteinExistence type="predicted"/>
<gene>
    <name evidence="1" type="ORF">MNBD_ALPHA03-983</name>
</gene>
<name>A0A3B1AFG0_9ZZZZ</name>
<dbReference type="SUPFAM" id="SSF64076">
    <property type="entry name" value="MTH938-like"/>
    <property type="match status" value="1"/>
</dbReference>
<dbReference type="Gene3D" id="3.40.1230.10">
    <property type="entry name" value="MTH938-like"/>
    <property type="match status" value="1"/>
</dbReference>
<dbReference type="Pfam" id="PF04430">
    <property type="entry name" value="DUF498"/>
    <property type="match status" value="1"/>
</dbReference>
<dbReference type="InterPro" id="IPR036748">
    <property type="entry name" value="MTH938-like_sf"/>
</dbReference>
<protein>
    <submittedName>
        <fullName evidence="1">Uncharacterized protein</fullName>
    </submittedName>
</protein>
<organism evidence="1">
    <name type="scientific">hydrothermal vent metagenome</name>
    <dbReference type="NCBI Taxonomy" id="652676"/>
    <lineage>
        <taxon>unclassified sequences</taxon>
        <taxon>metagenomes</taxon>
        <taxon>ecological metagenomes</taxon>
    </lineage>
</organism>
<sequence>MEFKEISSQNETSLSSYGDGGFRIGVQRMRGSILITPKGYYPWEVSDIISITYESLARVLGQKGGIDILLIGTGEKMVFLNKLLKGKLETGNFSVDVMATGAAARTYNILLAEGRKVAAALIAVD</sequence>
<dbReference type="AlphaFoldDB" id="A0A3B1AFG0"/>
<accession>A0A3B1AFG0</accession>
<dbReference type="EMBL" id="UOFW01000098">
    <property type="protein sequence ID" value="VAX04586.1"/>
    <property type="molecule type" value="Genomic_DNA"/>
</dbReference>
<dbReference type="InterPro" id="IPR007523">
    <property type="entry name" value="NDUFAF3/AAMDC"/>
</dbReference>
<dbReference type="CDD" id="cd00248">
    <property type="entry name" value="Mth938-like"/>
    <property type="match status" value="1"/>
</dbReference>